<dbReference type="Pfam" id="PF18962">
    <property type="entry name" value="Por_Secre_tail"/>
    <property type="match status" value="1"/>
</dbReference>
<dbReference type="InterPro" id="IPR026444">
    <property type="entry name" value="Secre_tail"/>
</dbReference>
<dbReference type="EMBL" id="AP025292">
    <property type="protein sequence ID" value="BDC98740.1"/>
    <property type="molecule type" value="Genomic_DNA"/>
</dbReference>
<dbReference type="NCBIfam" id="TIGR04183">
    <property type="entry name" value="Por_Secre_tail"/>
    <property type="match status" value="1"/>
</dbReference>
<name>A0ABN6L6D6_9BACT</name>
<evidence type="ECO:0000256" key="1">
    <source>
        <dbReference type="SAM" id="SignalP"/>
    </source>
</evidence>
<protein>
    <recommendedName>
        <fullName evidence="2">Secretion system C-terminal sorting domain-containing protein</fullName>
    </recommendedName>
</protein>
<feature type="signal peptide" evidence="1">
    <location>
        <begin position="1"/>
        <end position="35"/>
    </location>
</feature>
<evidence type="ECO:0000313" key="3">
    <source>
        <dbReference type="EMBL" id="BDC98740.1"/>
    </source>
</evidence>
<sequence>MKPIIMKHFDLSKVRNTFRCLLFLFIAFNSALSVAQPNIEYPIEVFRVRNEANTAWRETTVVRVDTKNFQGSAGWLYLRVNNLNNKDALKYRVRSYKNGTAEPWTSWQNSAPNFSQFPVDLAYGGLGGGFGTVKMSTPISGFVANARHDIEFWYDYIDGTDESGFRIIEMALWQTNDLSAEDQIANAAQPVDPSQWVGPYDGMAEQANMRSAGEDLWFGRNGAPALIDGKGSPIKASCSDCHAYTGYDLKYFNYSNESIISRATFHGMDHEQGKQIAEYIRDLNYLQSAKGRPWQPPFQPGPGADDNKFEWAAGQGLEAVGADEKVLLQDLFGGENPSESQIESVINNYEGNTNIRTQRIAVQFPDWNEWLPKEHPKEILTTEEYNFIENAFFNLREAVNSSTKINNLNGKVGVSGAHNNNGVFEAVGNFAREIHKVIRSDYSIVTPRSPWWADDRTTLAVEEKKRSLAAWYGVKLFDVIHQFNLYQIQDFGNIPNTEEEHQQWPTRQWAVFQNAAHIISGNRGKSYFLTDDTPLKQTKSIYMSSIWYQVQLSLTPGHRRGGQVEPNDFAYNLQHIHRLGAQTGVYEPVRFFQNYLKNAEQRNNGKLPNQTNQYFLGWNMRELSPWRLYGTGKGITDTFDALDADLCFRLRNEFWEATANRLNGFGDNDWPRTAVNVCERTDYHLENRNVIPANGATNGGDCVFFDRRSCGGCDDSNDAVEIDAIYTLLYLTQDGEVMSEDNFNDLRDWANASWDYTAWPTFAGGGSPPPASGIEPGLYHFVNRQSGRMLRTVSSAQGNGGIDSNVAVVEAGDISEFVAWEVIETGTEGQYYIENVGANGNRLWTNNDESRTDYLLKMKYGTWTGAFTRWYIREAASTNGKVYYWLTSVGNDRNVWENDSYLAEDRNYTGNKTHWELVPVDNQRVVSDNEPAKVLFAPNPVTERLTIFNAENKQIDLLNISGHLVASGKGLSFIDMRQMPSGIYLLRIDGKVFKVLKQ</sequence>
<reference evidence="3 4" key="1">
    <citation type="submission" date="2021-12" db="EMBL/GenBank/DDBJ databases">
        <title>Genome sequencing of bacteria with rrn-lacking chromosome and rrn-plasmid.</title>
        <authorList>
            <person name="Anda M."/>
            <person name="Iwasaki W."/>
        </authorList>
    </citation>
    <scope>NUCLEOTIDE SEQUENCE [LARGE SCALE GENOMIC DNA]</scope>
    <source>
        <strain evidence="3 4">NBRC 101262</strain>
    </source>
</reference>
<gene>
    <name evidence="3" type="ORF">PEPS_10210</name>
</gene>
<evidence type="ECO:0000313" key="4">
    <source>
        <dbReference type="Proteomes" id="UP001354989"/>
    </source>
</evidence>
<keyword evidence="4" id="KW-1185">Reference proteome</keyword>
<feature type="chain" id="PRO_5045903479" description="Secretion system C-terminal sorting domain-containing protein" evidence="1">
    <location>
        <begin position="36"/>
        <end position="998"/>
    </location>
</feature>
<organism evidence="3 4">
    <name type="scientific">Persicobacter psychrovividus</name>
    <dbReference type="NCBI Taxonomy" id="387638"/>
    <lineage>
        <taxon>Bacteria</taxon>
        <taxon>Pseudomonadati</taxon>
        <taxon>Bacteroidota</taxon>
        <taxon>Cytophagia</taxon>
        <taxon>Cytophagales</taxon>
        <taxon>Persicobacteraceae</taxon>
        <taxon>Persicobacter</taxon>
    </lineage>
</organism>
<dbReference type="Proteomes" id="UP001354989">
    <property type="component" value="Chromosome"/>
</dbReference>
<accession>A0ABN6L6D6</accession>
<evidence type="ECO:0000259" key="2">
    <source>
        <dbReference type="Pfam" id="PF18962"/>
    </source>
</evidence>
<proteinExistence type="predicted"/>
<feature type="domain" description="Secretion system C-terminal sorting" evidence="2">
    <location>
        <begin position="938"/>
        <end position="991"/>
    </location>
</feature>
<keyword evidence="1" id="KW-0732">Signal</keyword>